<dbReference type="eggNOG" id="ENOG502R7DI">
    <property type="taxonomic scope" value="Eukaryota"/>
</dbReference>
<dbReference type="AlphaFoldDB" id="J3M484"/>
<accession>J3M484</accession>
<dbReference type="Proteomes" id="UP000006038">
    <property type="component" value="Chromosome 5"/>
</dbReference>
<keyword evidence="3" id="KW-1185">Reference proteome</keyword>
<name>J3M484_ORYBR</name>
<proteinExistence type="predicted"/>
<sequence length="85" mass="9860">EARGVVEGDGDEPRVRVDGDEREPVAAVHPVAREVDPERRLRQLGGHLLRRQRHLPRLVRVPVQAQILLLCRENPQTHIHRFETR</sequence>
<protein>
    <submittedName>
        <fullName evidence="2">Uncharacterized protein</fullName>
    </submittedName>
</protein>
<feature type="region of interest" description="Disordered" evidence="1">
    <location>
        <begin position="1"/>
        <end position="22"/>
    </location>
</feature>
<dbReference type="Gramene" id="OB05G14080.1">
    <property type="protein sequence ID" value="OB05G14080.1"/>
    <property type="gene ID" value="OB05G14080"/>
</dbReference>
<dbReference type="HOGENOM" id="CLU_2519213_0_0_1"/>
<dbReference type="EnsemblPlants" id="OB05G14080.1">
    <property type="protein sequence ID" value="OB05G14080.1"/>
    <property type="gene ID" value="OB05G14080"/>
</dbReference>
<evidence type="ECO:0000256" key="1">
    <source>
        <dbReference type="SAM" id="MobiDB-lite"/>
    </source>
</evidence>
<reference evidence="2" key="2">
    <citation type="submission" date="2013-04" db="UniProtKB">
        <authorList>
            <consortium name="EnsemblPlants"/>
        </authorList>
    </citation>
    <scope>IDENTIFICATION</scope>
</reference>
<reference evidence="2" key="1">
    <citation type="journal article" date="2013" name="Nat. Commun.">
        <title>Whole-genome sequencing of Oryza brachyantha reveals mechanisms underlying Oryza genome evolution.</title>
        <authorList>
            <person name="Chen J."/>
            <person name="Huang Q."/>
            <person name="Gao D."/>
            <person name="Wang J."/>
            <person name="Lang Y."/>
            <person name="Liu T."/>
            <person name="Li B."/>
            <person name="Bai Z."/>
            <person name="Luis Goicoechea J."/>
            <person name="Liang C."/>
            <person name="Chen C."/>
            <person name="Zhang W."/>
            <person name="Sun S."/>
            <person name="Liao Y."/>
            <person name="Zhang X."/>
            <person name="Yang L."/>
            <person name="Song C."/>
            <person name="Wang M."/>
            <person name="Shi J."/>
            <person name="Liu G."/>
            <person name="Liu J."/>
            <person name="Zhou H."/>
            <person name="Zhou W."/>
            <person name="Yu Q."/>
            <person name="An N."/>
            <person name="Chen Y."/>
            <person name="Cai Q."/>
            <person name="Wang B."/>
            <person name="Liu B."/>
            <person name="Min J."/>
            <person name="Huang Y."/>
            <person name="Wu H."/>
            <person name="Li Z."/>
            <person name="Zhang Y."/>
            <person name="Yin Y."/>
            <person name="Song W."/>
            <person name="Jiang J."/>
            <person name="Jackson S.A."/>
            <person name="Wing R.A."/>
            <person name="Wang J."/>
            <person name="Chen M."/>
        </authorList>
    </citation>
    <scope>NUCLEOTIDE SEQUENCE [LARGE SCALE GENOMIC DNA]</scope>
    <source>
        <strain evidence="2">cv. IRGC 101232</strain>
    </source>
</reference>
<evidence type="ECO:0000313" key="3">
    <source>
        <dbReference type="Proteomes" id="UP000006038"/>
    </source>
</evidence>
<organism evidence="2">
    <name type="scientific">Oryza brachyantha</name>
    <name type="common">malo sina</name>
    <dbReference type="NCBI Taxonomy" id="4533"/>
    <lineage>
        <taxon>Eukaryota</taxon>
        <taxon>Viridiplantae</taxon>
        <taxon>Streptophyta</taxon>
        <taxon>Embryophyta</taxon>
        <taxon>Tracheophyta</taxon>
        <taxon>Spermatophyta</taxon>
        <taxon>Magnoliopsida</taxon>
        <taxon>Liliopsida</taxon>
        <taxon>Poales</taxon>
        <taxon>Poaceae</taxon>
        <taxon>BOP clade</taxon>
        <taxon>Oryzoideae</taxon>
        <taxon>Oryzeae</taxon>
        <taxon>Oryzinae</taxon>
        <taxon>Oryza</taxon>
    </lineage>
</organism>
<evidence type="ECO:0000313" key="2">
    <source>
        <dbReference type="EnsemblPlants" id="OB05G14080.1"/>
    </source>
</evidence>